<comment type="catalytic activity">
    <reaction evidence="6">
        <text>glycolate + A = glyoxylate + AH2</text>
        <dbReference type="Rhea" id="RHEA:21264"/>
        <dbReference type="ChEBI" id="CHEBI:13193"/>
        <dbReference type="ChEBI" id="CHEBI:17499"/>
        <dbReference type="ChEBI" id="CHEBI:29805"/>
        <dbReference type="ChEBI" id="CHEBI:36655"/>
        <dbReference type="EC" id="1.1.99.14"/>
    </reaction>
</comment>
<evidence type="ECO:0000256" key="4">
    <source>
        <dbReference type="ARBA" id="ARBA00023004"/>
    </source>
</evidence>
<evidence type="ECO:0000313" key="8">
    <source>
        <dbReference type="EMBL" id="QDV45269.1"/>
    </source>
</evidence>
<dbReference type="EMBL" id="CP037423">
    <property type="protein sequence ID" value="QDV45269.1"/>
    <property type="molecule type" value="Genomic_DNA"/>
</dbReference>
<keyword evidence="6" id="KW-0813">Transport</keyword>
<organism evidence="8 9">
    <name type="scientific">Stieleria neptunia</name>
    <dbReference type="NCBI Taxonomy" id="2527979"/>
    <lineage>
        <taxon>Bacteria</taxon>
        <taxon>Pseudomonadati</taxon>
        <taxon>Planctomycetota</taxon>
        <taxon>Planctomycetia</taxon>
        <taxon>Pirellulales</taxon>
        <taxon>Pirellulaceae</taxon>
        <taxon>Stieleria</taxon>
    </lineage>
</organism>
<sequence length="423" mass="45781">MRHEIKTSQHGAMGQTMADAVSTCVHCGFCLSACPTYQELGRETDSPRGRIILMKEVLEGTLPIETAAPHLDACLGCLACVPACPSEVPYGDLISPFRAIHESKRKRTLADRFKRTLAQWTLPYPQRFRLAALSGRLMKPLARWMPSPIRVMLDLLPESLPKAMPLREVYPAMGEQRGRVALLAGCAQTVLDPDINAATIEVLNRNGIEVIVPKSQGCCGALSWHVGNLRQAQTFAKQNLDAFPSDIDAIVTNAAGCGSGLHEYGLILKGTPEEARAVEFTKRVCDVSVYLIRLGELAPFPASPAPQSVAYHDACHLANAQGVRSQPRRLLEQVPGLTLVEIADGHLCCGSAGTYNIDQPEIADSLGRQKAENVVATDADVVAMGNIGCLTQIANHLRGRGSPIRPRHTMQILRDAYQASPTG</sequence>
<keyword evidence="9" id="KW-1185">Reference proteome</keyword>
<protein>
    <recommendedName>
        <fullName evidence="6">Glycolate oxidase iron-sulfur subunit</fullName>
        <ecNumber evidence="6">1.1.99.14</ecNumber>
    </recommendedName>
</protein>
<dbReference type="PANTHER" id="PTHR32479:SF17">
    <property type="entry name" value="GLYCOLATE OXIDASE IRON-SULFUR SUBUNIT"/>
    <property type="match status" value="1"/>
</dbReference>
<evidence type="ECO:0000313" key="9">
    <source>
        <dbReference type="Proteomes" id="UP000319004"/>
    </source>
</evidence>
<feature type="domain" description="4Fe-4S ferredoxin-type" evidence="7">
    <location>
        <begin position="14"/>
        <end position="45"/>
    </location>
</feature>
<keyword evidence="1 6" id="KW-0004">4Fe-4S</keyword>
<dbReference type="GO" id="GO:0019154">
    <property type="term" value="F:glycolate dehydrogenase activity"/>
    <property type="evidence" value="ECO:0007669"/>
    <property type="project" value="UniProtKB-EC"/>
</dbReference>
<keyword evidence="3" id="KW-0677">Repeat</keyword>
<dbReference type="Proteomes" id="UP000319004">
    <property type="component" value="Chromosome"/>
</dbReference>
<reference evidence="8 9" key="1">
    <citation type="submission" date="2019-03" db="EMBL/GenBank/DDBJ databases">
        <title>Deep-cultivation of Planctomycetes and their phenomic and genomic characterization uncovers novel biology.</title>
        <authorList>
            <person name="Wiegand S."/>
            <person name="Jogler M."/>
            <person name="Boedeker C."/>
            <person name="Pinto D."/>
            <person name="Vollmers J."/>
            <person name="Rivas-Marin E."/>
            <person name="Kohn T."/>
            <person name="Peeters S.H."/>
            <person name="Heuer A."/>
            <person name="Rast P."/>
            <person name="Oberbeckmann S."/>
            <person name="Bunk B."/>
            <person name="Jeske O."/>
            <person name="Meyerdierks A."/>
            <person name="Storesund J.E."/>
            <person name="Kallscheuer N."/>
            <person name="Luecker S."/>
            <person name="Lage O.M."/>
            <person name="Pohl T."/>
            <person name="Merkel B.J."/>
            <person name="Hornburger P."/>
            <person name="Mueller R.-W."/>
            <person name="Bruemmer F."/>
            <person name="Labrenz M."/>
            <person name="Spormann A.M."/>
            <person name="Op den Camp H."/>
            <person name="Overmann J."/>
            <person name="Amann R."/>
            <person name="Jetten M.S.M."/>
            <person name="Mascher T."/>
            <person name="Medema M.H."/>
            <person name="Devos D.P."/>
            <person name="Kaster A.-K."/>
            <person name="Ovreas L."/>
            <person name="Rohde M."/>
            <person name="Galperin M.Y."/>
            <person name="Jogler C."/>
        </authorList>
    </citation>
    <scope>NUCLEOTIDE SEQUENCE [LARGE SCALE GENOMIC DNA]</scope>
    <source>
        <strain evidence="8 9">Enr13</strain>
    </source>
</reference>
<name>A0A518HWN2_9BACT</name>
<evidence type="ECO:0000256" key="3">
    <source>
        <dbReference type="ARBA" id="ARBA00022737"/>
    </source>
</evidence>
<dbReference type="InterPro" id="IPR004017">
    <property type="entry name" value="Cys_rich_dom"/>
</dbReference>
<dbReference type="Gene3D" id="1.10.1060.10">
    <property type="entry name" value="Alpha-helical ferredoxin"/>
    <property type="match status" value="1"/>
</dbReference>
<evidence type="ECO:0000256" key="2">
    <source>
        <dbReference type="ARBA" id="ARBA00022723"/>
    </source>
</evidence>
<proteinExistence type="predicted"/>
<feature type="domain" description="4Fe-4S ferredoxin-type" evidence="7">
    <location>
        <begin position="65"/>
        <end position="94"/>
    </location>
</feature>
<evidence type="ECO:0000259" key="7">
    <source>
        <dbReference type="PROSITE" id="PS51379"/>
    </source>
</evidence>
<dbReference type="InterPro" id="IPR017900">
    <property type="entry name" value="4Fe4S_Fe_S_CS"/>
</dbReference>
<dbReference type="PROSITE" id="PS00198">
    <property type="entry name" value="4FE4S_FER_1"/>
    <property type="match status" value="1"/>
</dbReference>
<comment type="cofactor">
    <cofactor evidence="6">
        <name>[4Fe-4S] cluster</name>
        <dbReference type="ChEBI" id="CHEBI:49883"/>
    </cofactor>
    <text evidence="6">Binds 2 [4Fe-4S] clusters.</text>
</comment>
<comment type="function">
    <text evidence="6">Component of a complex that catalyzes the oxidation of glycolate to glyoxylate.</text>
</comment>
<gene>
    <name evidence="8" type="primary">lutA_2</name>
    <name evidence="8" type="ORF">Enr13x_51440</name>
</gene>
<dbReference type="SUPFAM" id="SSF54862">
    <property type="entry name" value="4Fe-4S ferredoxins"/>
    <property type="match status" value="1"/>
</dbReference>
<keyword evidence="4 6" id="KW-0408">Iron</keyword>
<dbReference type="InterPro" id="IPR017896">
    <property type="entry name" value="4Fe4S_Fe-S-bd"/>
</dbReference>
<dbReference type="AlphaFoldDB" id="A0A518HWN2"/>
<evidence type="ECO:0000256" key="5">
    <source>
        <dbReference type="ARBA" id="ARBA00023014"/>
    </source>
</evidence>
<dbReference type="InterPro" id="IPR009051">
    <property type="entry name" value="Helical_ferredxn"/>
</dbReference>
<dbReference type="KEGG" id="snep:Enr13x_51440"/>
<evidence type="ECO:0000256" key="1">
    <source>
        <dbReference type="ARBA" id="ARBA00022485"/>
    </source>
</evidence>
<comment type="catalytic activity">
    <reaction evidence="6">
        <text>(R)-lactate + A = pyruvate + AH2</text>
        <dbReference type="Rhea" id="RHEA:15089"/>
        <dbReference type="ChEBI" id="CHEBI:13193"/>
        <dbReference type="ChEBI" id="CHEBI:15361"/>
        <dbReference type="ChEBI" id="CHEBI:16004"/>
        <dbReference type="ChEBI" id="CHEBI:17499"/>
    </reaction>
</comment>
<dbReference type="PANTHER" id="PTHR32479">
    <property type="entry name" value="GLYCOLATE OXIDASE IRON-SULFUR SUBUNIT"/>
    <property type="match status" value="1"/>
</dbReference>
<keyword evidence="5 6" id="KW-0411">Iron-sulfur</keyword>
<keyword evidence="6" id="KW-0249">Electron transport</keyword>
<dbReference type="PROSITE" id="PS51379">
    <property type="entry name" value="4FE4S_FER_2"/>
    <property type="match status" value="2"/>
</dbReference>
<dbReference type="Pfam" id="PF13183">
    <property type="entry name" value="Fer4_8"/>
    <property type="match status" value="1"/>
</dbReference>
<dbReference type="PIRSF" id="PIRSF000139">
    <property type="entry name" value="Glc_ox_4Fe-4S"/>
    <property type="match status" value="1"/>
</dbReference>
<evidence type="ECO:0000256" key="6">
    <source>
        <dbReference type="PIRNR" id="PIRNR000139"/>
    </source>
</evidence>
<dbReference type="Pfam" id="PF02754">
    <property type="entry name" value="CCG"/>
    <property type="match status" value="2"/>
</dbReference>
<dbReference type="GO" id="GO:0046872">
    <property type="term" value="F:metal ion binding"/>
    <property type="evidence" value="ECO:0007669"/>
    <property type="project" value="UniProtKB-UniRule"/>
</dbReference>
<keyword evidence="2 6" id="KW-0479">Metal-binding</keyword>
<dbReference type="OrthoDB" id="9770306at2"/>
<accession>A0A518HWN2</accession>
<dbReference type="EC" id="1.1.99.14" evidence="6"/>
<dbReference type="GO" id="GO:0051539">
    <property type="term" value="F:4 iron, 4 sulfur cluster binding"/>
    <property type="evidence" value="ECO:0007669"/>
    <property type="project" value="UniProtKB-UniRule"/>
</dbReference>
<dbReference type="InterPro" id="IPR012257">
    <property type="entry name" value="Glc_ox_4Fe-4S"/>
</dbReference>